<dbReference type="Proteomes" id="UP000800235">
    <property type="component" value="Unassembled WGS sequence"/>
</dbReference>
<dbReference type="EMBL" id="MU007086">
    <property type="protein sequence ID" value="KAF2422998.1"/>
    <property type="molecule type" value="Genomic_DNA"/>
</dbReference>
<evidence type="ECO:0000313" key="1">
    <source>
        <dbReference type="EMBL" id="KAF2422998.1"/>
    </source>
</evidence>
<organism evidence="1 2">
    <name type="scientific">Tothia fuscella</name>
    <dbReference type="NCBI Taxonomy" id="1048955"/>
    <lineage>
        <taxon>Eukaryota</taxon>
        <taxon>Fungi</taxon>
        <taxon>Dikarya</taxon>
        <taxon>Ascomycota</taxon>
        <taxon>Pezizomycotina</taxon>
        <taxon>Dothideomycetes</taxon>
        <taxon>Pleosporomycetidae</taxon>
        <taxon>Venturiales</taxon>
        <taxon>Cylindrosympodiaceae</taxon>
        <taxon>Tothia</taxon>
    </lineage>
</organism>
<evidence type="ECO:0000313" key="2">
    <source>
        <dbReference type="Proteomes" id="UP000800235"/>
    </source>
</evidence>
<sequence length="133" mass="14732">MAHRGSKNVRKNLKPKLVMTFAFLGQQMLGGSLVETAWPLSLIHHRTTDFAPSTDSPCRRTVKVCRSLQVKSGIGNDCGKRCQAGSQVFFAISWWLGVSSFEVRCGALDNEGSDRSTYSSSLAMLYNCMIQCY</sequence>
<reference evidence="1" key="1">
    <citation type="journal article" date="2020" name="Stud. Mycol.">
        <title>101 Dothideomycetes genomes: a test case for predicting lifestyles and emergence of pathogens.</title>
        <authorList>
            <person name="Haridas S."/>
            <person name="Albert R."/>
            <person name="Binder M."/>
            <person name="Bloem J."/>
            <person name="Labutti K."/>
            <person name="Salamov A."/>
            <person name="Andreopoulos B."/>
            <person name="Baker S."/>
            <person name="Barry K."/>
            <person name="Bills G."/>
            <person name="Bluhm B."/>
            <person name="Cannon C."/>
            <person name="Castanera R."/>
            <person name="Culley D."/>
            <person name="Daum C."/>
            <person name="Ezra D."/>
            <person name="Gonzalez J."/>
            <person name="Henrissat B."/>
            <person name="Kuo A."/>
            <person name="Liang C."/>
            <person name="Lipzen A."/>
            <person name="Lutzoni F."/>
            <person name="Magnuson J."/>
            <person name="Mondo S."/>
            <person name="Nolan M."/>
            <person name="Ohm R."/>
            <person name="Pangilinan J."/>
            <person name="Park H.-J."/>
            <person name="Ramirez L."/>
            <person name="Alfaro M."/>
            <person name="Sun H."/>
            <person name="Tritt A."/>
            <person name="Yoshinaga Y."/>
            <person name="Zwiers L.-H."/>
            <person name="Turgeon B."/>
            <person name="Goodwin S."/>
            <person name="Spatafora J."/>
            <person name="Crous P."/>
            <person name="Grigoriev I."/>
        </authorList>
    </citation>
    <scope>NUCLEOTIDE SEQUENCE</scope>
    <source>
        <strain evidence="1">CBS 130266</strain>
    </source>
</reference>
<gene>
    <name evidence="1" type="ORF">EJ08DRAFT_462580</name>
</gene>
<protein>
    <submittedName>
        <fullName evidence="1">Uncharacterized protein</fullName>
    </submittedName>
</protein>
<dbReference type="AlphaFoldDB" id="A0A9P4NIX1"/>
<accession>A0A9P4NIX1</accession>
<proteinExistence type="predicted"/>
<comment type="caution">
    <text evidence="1">The sequence shown here is derived from an EMBL/GenBank/DDBJ whole genome shotgun (WGS) entry which is preliminary data.</text>
</comment>
<name>A0A9P4NIX1_9PEZI</name>
<keyword evidence="2" id="KW-1185">Reference proteome</keyword>